<keyword evidence="1 7" id="KW-0285">Flavoprotein</keyword>
<protein>
    <recommendedName>
        <fullName evidence="7">Protoporphyrinogen IX dehydrogenase [quinone]</fullName>
        <ecNumber evidence="7">1.3.5.3</ecNumber>
    </recommendedName>
    <alternativeName>
        <fullName evidence="7">Protoporphyrinogen IX dehydrogenase [menaquinone]</fullName>
    </alternativeName>
    <alternativeName>
        <fullName evidence="7">Protoporphyrinogen IX dehydrogenase [ubiquinone]</fullName>
    </alternativeName>
    <alternativeName>
        <fullName evidence="7">Protoporphyrinogen oxidase</fullName>
        <shortName evidence="7">PPO</shortName>
    </alternativeName>
</protein>
<evidence type="ECO:0000256" key="5">
    <source>
        <dbReference type="ARBA" id="ARBA00023136"/>
    </source>
</evidence>
<proteinExistence type="inferred from homology"/>
<dbReference type="PANTHER" id="PTHR38030">
    <property type="entry name" value="PROTOPORPHYRINOGEN IX DEHYDROGENASE [MENAQUINONE]"/>
    <property type="match status" value="1"/>
</dbReference>
<accession>A0A2D3T105</accession>
<reference evidence="10" key="2">
    <citation type="submission" date="2017-11" db="EMBL/GenBank/DDBJ databases">
        <title>PacBio sequencing of new strain of the secondary endosymbiont Candidatus Hamiltonella defensa.</title>
        <authorList>
            <person name="Strand M.R."/>
            <person name="Oliver K."/>
        </authorList>
    </citation>
    <scope>NUCLEOTIDE SEQUENCE [LARGE SCALE GENOMIC DNA]</scope>
    <source>
        <strain evidence="10">A2C</strain>
    </source>
</reference>
<comment type="catalytic activity">
    <reaction evidence="7">
        <text>protoporphyrinogen IX + 3 a quinone = protoporphyrin IX + 3 a quinol</text>
        <dbReference type="Rhea" id="RHEA:65032"/>
        <dbReference type="ChEBI" id="CHEBI:24646"/>
        <dbReference type="ChEBI" id="CHEBI:57306"/>
        <dbReference type="ChEBI" id="CHEBI:57307"/>
        <dbReference type="ChEBI" id="CHEBI:132124"/>
        <dbReference type="EC" id="1.3.5.3"/>
    </reaction>
</comment>
<dbReference type="InterPro" id="IPR026816">
    <property type="entry name" value="Flavodoxin_dom"/>
</dbReference>
<dbReference type="Proteomes" id="UP000230008">
    <property type="component" value="Chromosome"/>
</dbReference>
<dbReference type="GO" id="GO:0004729">
    <property type="term" value="F:oxygen-dependent protoporphyrinogen oxidase activity"/>
    <property type="evidence" value="ECO:0007669"/>
    <property type="project" value="InterPro"/>
</dbReference>
<gene>
    <name evidence="7" type="primary">hemG</name>
    <name evidence="9" type="ORF">BJP41_03025</name>
</gene>
<dbReference type="UniPathway" id="UPA00251">
    <property type="reaction ID" value="UER00324"/>
</dbReference>
<evidence type="ECO:0000313" key="9">
    <source>
        <dbReference type="EMBL" id="ATW29492.1"/>
    </source>
</evidence>
<dbReference type="PANTHER" id="PTHR38030:SF2">
    <property type="entry name" value="PROTOPORPHYRINOGEN IX DEHYDROGENASE [QUINONE]"/>
    <property type="match status" value="1"/>
</dbReference>
<dbReference type="HAMAP" id="MF_00853">
    <property type="entry name" value="HemG"/>
    <property type="match status" value="1"/>
</dbReference>
<evidence type="ECO:0000256" key="7">
    <source>
        <dbReference type="HAMAP-Rule" id="MF_00853"/>
    </source>
</evidence>
<comment type="catalytic activity">
    <reaction evidence="7">
        <text>protoporphyrinogen IX + 3 a ubiquinone = protoporphyrin IX + 3 a ubiquinol</text>
        <dbReference type="Rhea" id="RHEA:63936"/>
        <dbReference type="Rhea" id="RHEA-COMP:9565"/>
        <dbReference type="Rhea" id="RHEA-COMP:9566"/>
        <dbReference type="ChEBI" id="CHEBI:16389"/>
        <dbReference type="ChEBI" id="CHEBI:17976"/>
        <dbReference type="ChEBI" id="CHEBI:57306"/>
        <dbReference type="ChEBI" id="CHEBI:57307"/>
    </reaction>
</comment>
<keyword evidence="4 7" id="KW-0560">Oxidoreductase</keyword>
<evidence type="ECO:0000256" key="3">
    <source>
        <dbReference type="ARBA" id="ARBA00022741"/>
    </source>
</evidence>
<evidence type="ECO:0000256" key="6">
    <source>
        <dbReference type="ARBA" id="ARBA00023244"/>
    </source>
</evidence>
<dbReference type="GO" id="GO:0009055">
    <property type="term" value="F:electron transfer activity"/>
    <property type="evidence" value="ECO:0007669"/>
    <property type="project" value="InterPro"/>
</dbReference>
<keyword evidence="5" id="KW-0472">Membrane</keyword>
<dbReference type="PROSITE" id="PS00201">
    <property type="entry name" value="FLAVODOXIN"/>
    <property type="match status" value="1"/>
</dbReference>
<dbReference type="AlphaFoldDB" id="A0A2D3T105"/>
<evidence type="ECO:0000313" key="10">
    <source>
        <dbReference type="Proteomes" id="UP000230008"/>
    </source>
</evidence>
<dbReference type="RefSeq" id="WP_100103072.1">
    <property type="nucleotide sequence ID" value="NZ_CADIJJ010000012.1"/>
</dbReference>
<comment type="similarity">
    <text evidence="7">Belongs to the HemG family.</text>
</comment>
<reference evidence="10" key="1">
    <citation type="submission" date="2016-10" db="EMBL/GenBank/DDBJ databases">
        <authorList>
            <person name="Chevignon G."/>
        </authorList>
    </citation>
    <scope>NUCLEOTIDE SEQUENCE [LARGE SCALE GENOMIC DNA]</scope>
    <source>
        <strain evidence="10">A2C</strain>
    </source>
</reference>
<evidence type="ECO:0000256" key="1">
    <source>
        <dbReference type="ARBA" id="ARBA00022630"/>
    </source>
</evidence>
<dbReference type="Gene3D" id="3.40.50.360">
    <property type="match status" value="1"/>
</dbReference>
<dbReference type="NCBIfam" id="NF008316">
    <property type="entry name" value="PRK11104.1"/>
    <property type="match status" value="1"/>
</dbReference>
<dbReference type="InterPro" id="IPR001226">
    <property type="entry name" value="Flavodoxin_CS"/>
</dbReference>
<keyword evidence="6 7" id="KW-0627">Porphyrin biosynthesis</keyword>
<dbReference type="InterPro" id="IPR044264">
    <property type="entry name" value="HemG"/>
</dbReference>
<dbReference type="GO" id="GO:0006782">
    <property type="term" value="P:protoporphyrinogen IX biosynthetic process"/>
    <property type="evidence" value="ECO:0007669"/>
    <property type="project" value="UniProtKB-UniRule"/>
</dbReference>
<sequence>MKTKTLILYSTREGQTKKIASFIADKLSFSMTSEIKALSGAMDINLKSYQQVIIGASVHYGHFNRILNQFIKQHIVLLNQMPTAFFSVNLLARKPEKCSPQTNSYVRQFLLKTPWKPLLSEVFAGALRYPHYRWWDKMLIQLIMSLTQGETDTSKEVEYTDWNQVNIFCQNFLKIIQN</sequence>
<feature type="domain" description="Flavodoxin" evidence="8">
    <location>
        <begin position="6"/>
        <end position="154"/>
    </location>
</feature>
<name>A0A2D3T105_9ENTR</name>
<dbReference type="GO" id="GO:0010181">
    <property type="term" value="F:FMN binding"/>
    <property type="evidence" value="ECO:0007669"/>
    <property type="project" value="UniProtKB-UniRule"/>
</dbReference>
<keyword evidence="2 7" id="KW-0288">FMN</keyword>
<comment type="pathway">
    <text evidence="7">Porphyrin-containing compound metabolism; protoporphyrin-IX biosynthesis; protoporphyrin-IX from protoporphyrinogen-IX: step 1/1.</text>
</comment>
<dbReference type="GO" id="GO:0070819">
    <property type="term" value="F:menaquinone-dependent protoporphyrinogen oxidase activity"/>
    <property type="evidence" value="ECO:0007669"/>
    <property type="project" value="UniProtKB-UniRule"/>
</dbReference>
<dbReference type="SUPFAM" id="SSF52218">
    <property type="entry name" value="Flavoproteins"/>
    <property type="match status" value="1"/>
</dbReference>
<evidence type="ECO:0000256" key="4">
    <source>
        <dbReference type="ARBA" id="ARBA00023002"/>
    </source>
</evidence>
<dbReference type="InterPro" id="IPR052200">
    <property type="entry name" value="Protoporphyrinogen_IX_DH"/>
</dbReference>
<organism evidence="9 10">
    <name type="scientific">Candidatus Williamhamiltonella defendens</name>
    <dbReference type="NCBI Taxonomy" id="138072"/>
    <lineage>
        <taxon>Bacteria</taxon>
        <taxon>Pseudomonadati</taxon>
        <taxon>Pseudomonadota</taxon>
        <taxon>Gammaproteobacteria</taxon>
        <taxon>Enterobacterales</taxon>
        <taxon>Enterobacteriaceae</taxon>
        <taxon>aphid secondary symbionts</taxon>
        <taxon>Candidatus Williamhamiltonella</taxon>
    </lineage>
</organism>
<evidence type="ECO:0000259" key="8">
    <source>
        <dbReference type="Pfam" id="PF12724"/>
    </source>
</evidence>
<keyword evidence="3 7" id="KW-0547">Nucleotide-binding</keyword>
<dbReference type="EMBL" id="CP017606">
    <property type="protein sequence ID" value="ATW29492.1"/>
    <property type="molecule type" value="Genomic_DNA"/>
</dbReference>
<dbReference type="Pfam" id="PF12724">
    <property type="entry name" value="Flavodoxin_5"/>
    <property type="match status" value="1"/>
</dbReference>
<comment type="subcellular location">
    <subcellularLocation>
        <location evidence="7">Cell membrane</location>
        <topology evidence="7">Peripheral membrane protein</topology>
    </subcellularLocation>
</comment>
<comment type="cofactor">
    <cofactor evidence="7">
        <name>FMN</name>
        <dbReference type="ChEBI" id="CHEBI:58210"/>
    </cofactor>
    <text evidence="7">Binds 1 FMN non-covalently per subunit.</text>
</comment>
<keyword evidence="7" id="KW-1003">Cell membrane</keyword>
<dbReference type="GO" id="GO:0005886">
    <property type="term" value="C:plasma membrane"/>
    <property type="evidence" value="ECO:0007669"/>
    <property type="project" value="UniProtKB-SubCell"/>
</dbReference>
<comment type="catalytic activity">
    <reaction evidence="7">
        <text>protoporphyrinogen IX + 3 a menaquinone = protoporphyrin IX + 3 a menaquinol</text>
        <dbReference type="Rhea" id="RHEA:27409"/>
        <dbReference type="Rhea" id="RHEA-COMP:9537"/>
        <dbReference type="Rhea" id="RHEA-COMP:9539"/>
        <dbReference type="ChEBI" id="CHEBI:16374"/>
        <dbReference type="ChEBI" id="CHEBI:18151"/>
        <dbReference type="ChEBI" id="CHEBI:57306"/>
        <dbReference type="ChEBI" id="CHEBI:57307"/>
        <dbReference type="EC" id="1.3.5.3"/>
    </reaction>
</comment>
<dbReference type="InterPro" id="IPR029039">
    <property type="entry name" value="Flavoprotein-like_sf"/>
</dbReference>
<comment type="function">
    <text evidence="7">Catalyzes the 6-electron oxidation of protoporphyrinogen IX to form protoporphyrin IX; under anaerobic conditions uses menaquinone as an electron acceptor, under aerobic conditions uses ubiquinone as an electron acceptor.</text>
</comment>
<dbReference type="EC" id="1.3.5.3" evidence="7"/>
<evidence type="ECO:0000256" key="2">
    <source>
        <dbReference type="ARBA" id="ARBA00022643"/>
    </source>
</evidence>